<evidence type="ECO:0000313" key="2">
    <source>
        <dbReference type="Proteomes" id="UP001150259"/>
    </source>
</evidence>
<proteinExistence type="predicted"/>
<dbReference type="PANTHER" id="PTHR34309:SF1">
    <property type="entry name" value="PROTEIN GLCG"/>
    <property type="match status" value="1"/>
</dbReference>
<gene>
    <name evidence="1" type="ORF">OO014_17380</name>
</gene>
<name>A0ABT5GLV5_9MICO</name>
<dbReference type="RefSeq" id="WP_272463584.1">
    <property type="nucleotide sequence ID" value="NZ_JAPFQL010000102.1"/>
</dbReference>
<keyword evidence="2" id="KW-1185">Reference proteome</keyword>
<comment type="caution">
    <text evidence="1">The sequence shown here is derived from an EMBL/GenBank/DDBJ whole genome shotgun (WGS) entry which is preliminary data.</text>
</comment>
<dbReference type="Gene3D" id="3.30.450.150">
    <property type="entry name" value="Haem-degrading domain"/>
    <property type="match status" value="1"/>
</dbReference>
<dbReference type="Proteomes" id="UP001150259">
    <property type="component" value="Unassembled WGS sequence"/>
</dbReference>
<dbReference type="EMBL" id="JAPFQL010000102">
    <property type="protein sequence ID" value="MDC5699026.1"/>
    <property type="molecule type" value="Genomic_DNA"/>
</dbReference>
<dbReference type="InterPro" id="IPR038084">
    <property type="entry name" value="PduO/GlcC-like_sf"/>
</dbReference>
<organism evidence="1 2">
    <name type="scientific">Intrasporangium calvum</name>
    <dbReference type="NCBI Taxonomy" id="53358"/>
    <lineage>
        <taxon>Bacteria</taxon>
        <taxon>Bacillati</taxon>
        <taxon>Actinomycetota</taxon>
        <taxon>Actinomycetes</taxon>
        <taxon>Micrococcales</taxon>
        <taxon>Intrasporangiaceae</taxon>
        <taxon>Intrasporangium</taxon>
    </lineage>
</organism>
<dbReference type="InterPro" id="IPR052517">
    <property type="entry name" value="GlcG_carb_metab_protein"/>
</dbReference>
<dbReference type="SUPFAM" id="SSF143744">
    <property type="entry name" value="GlcG-like"/>
    <property type="match status" value="1"/>
</dbReference>
<dbReference type="InterPro" id="IPR005624">
    <property type="entry name" value="PduO/GlcC-like"/>
</dbReference>
<dbReference type="Pfam" id="PF03928">
    <property type="entry name" value="HbpS-like"/>
    <property type="match status" value="1"/>
</dbReference>
<evidence type="ECO:0000313" key="1">
    <source>
        <dbReference type="EMBL" id="MDC5699026.1"/>
    </source>
</evidence>
<sequence>MTTTAARATFVRTTQTMTYAAGRAAVDAALERAAELGVPVNVAVTDPSGALLAFARMDGAPLLSSGIAQDKAWTVSAFNGIATHEFFDLIKDEPALREGIVHRERLVVFGGGVPVRVDGVLVGAVGVSGGSAEQDREIAEAGAAAVTHPA</sequence>
<reference evidence="1 2" key="1">
    <citation type="submission" date="2022-11" db="EMBL/GenBank/DDBJ databases">
        <title>Anaerobic phenanthrene biodegradation by a DNRA strain PheN6.</title>
        <authorList>
            <person name="Zhang Z."/>
        </authorList>
    </citation>
    <scope>NUCLEOTIDE SEQUENCE [LARGE SCALE GENOMIC DNA]</scope>
    <source>
        <strain evidence="1 2">PheN6</strain>
    </source>
</reference>
<dbReference type="PANTHER" id="PTHR34309">
    <property type="entry name" value="SLR1406 PROTEIN"/>
    <property type="match status" value="1"/>
</dbReference>
<protein>
    <submittedName>
        <fullName evidence="1">Heme-binding protein</fullName>
    </submittedName>
</protein>
<accession>A0ABT5GLV5</accession>